<reference evidence="1 2" key="2">
    <citation type="journal article" date="2017" name="Front. Plant Sci.">
        <title>Gene Classification and Mining of Molecular Markers Useful in Red Clover (Trifolium pratense) Breeding.</title>
        <authorList>
            <person name="Istvanek J."/>
            <person name="Dluhosova J."/>
            <person name="Dluhos P."/>
            <person name="Patkova L."/>
            <person name="Nedelnik J."/>
            <person name="Repkova J."/>
        </authorList>
    </citation>
    <scope>NUCLEOTIDE SEQUENCE [LARGE SCALE GENOMIC DNA]</scope>
    <source>
        <strain evidence="2">cv. Tatra</strain>
        <tissue evidence="1">Young leaves</tissue>
    </source>
</reference>
<proteinExistence type="predicted"/>
<evidence type="ECO:0000313" key="2">
    <source>
        <dbReference type="Proteomes" id="UP000236291"/>
    </source>
</evidence>
<sequence>VPPASQGERTQEDQKEATVKSKNYAISVCIVKKAVNSS</sequence>
<protein>
    <submittedName>
        <fullName evidence="1">Uncharacterized protein</fullName>
    </submittedName>
</protein>
<name>A0A2K3KK43_TRIPR</name>
<reference evidence="1 2" key="1">
    <citation type="journal article" date="2014" name="Am. J. Bot.">
        <title>Genome assembly and annotation for red clover (Trifolium pratense; Fabaceae).</title>
        <authorList>
            <person name="Istvanek J."/>
            <person name="Jaros M."/>
            <person name="Krenek A."/>
            <person name="Repkova J."/>
        </authorList>
    </citation>
    <scope>NUCLEOTIDE SEQUENCE [LARGE SCALE GENOMIC DNA]</scope>
    <source>
        <strain evidence="2">cv. Tatra</strain>
        <tissue evidence="1">Young leaves</tissue>
    </source>
</reference>
<comment type="caution">
    <text evidence="1">The sequence shown here is derived from an EMBL/GenBank/DDBJ whole genome shotgun (WGS) entry which is preliminary data.</text>
</comment>
<dbReference type="AlphaFoldDB" id="A0A2K3KK43"/>
<feature type="non-terminal residue" evidence="1">
    <location>
        <position position="1"/>
    </location>
</feature>
<dbReference type="Proteomes" id="UP000236291">
    <property type="component" value="Unassembled WGS sequence"/>
</dbReference>
<gene>
    <name evidence="1" type="ORF">L195_g063142</name>
</gene>
<organism evidence="1 2">
    <name type="scientific">Trifolium pratense</name>
    <name type="common">Red clover</name>
    <dbReference type="NCBI Taxonomy" id="57577"/>
    <lineage>
        <taxon>Eukaryota</taxon>
        <taxon>Viridiplantae</taxon>
        <taxon>Streptophyta</taxon>
        <taxon>Embryophyta</taxon>
        <taxon>Tracheophyta</taxon>
        <taxon>Spermatophyta</taxon>
        <taxon>Magnoliopsida</taxon>
        <taxon>eudicotyledons</taxon>
        <taxon>Gunneridae</taxon>
        <taxon>Pentapetalae</taxon>
        <taxon>rosids</taxon>
        <taxon>fabids</taxon>
        <taxon>Fabales</taxon>
        <taxon>Fabaceae</taxon>
        <taxon>Papilionoideae</taxon>
        <taxon>50 kb inversion clade</taxon>
        <taxon>NPAAA clade</taxon>
        <taxon>Hologalegina</taxon>
        <taxon>IRL clade</taxon>
        <taxon>Trifolieae</taxon>
        <taxon>Trifolium</taxon>
    </lineage>
</organism>
<evidence type="ECO:0000313" key="1">
    <source>
        <dbReference type="EMBL" id="PNX66629.1"/>
    </source>
</evidence>
<accession>A0A2K3KK43</accession>
<dbReference type="EMBL" id="ASHM01196326">
    <property type="protein sequence ID" value="PNX66629.1"/>
    <property type="molecule type" value="Genomic_DNA"/>
</dbReference>